<keyword evidence="2" id="KW-1185">Reference proteome</keyword>
<reference evidence="1" key="1">
    <citation type="submission" date="2022-10" db="EMBL/GenBank/DDBJ databases">
        <title>Complete Genome of Trichothecium roseum strain YXFP-22015, a Plant Pathogen Isolated from Citrus.</title>
        <authorList>
            <person name="Wang Y."/>
            <person name="Zhu L."/>
        </authorList>
    </citation>
    <scope>NUCLEOTIDE SEQUENCE</scope>
    <source>
        <strain evidence="1">YXFP-22015</strain>
    </source>
</reference>
<evidence type="ECO:0000313" key="2">
    <source>
        <dbReference type="Proteomes" id="UP001163324"/>
    </source>
</evidence>
<accession>A0ACC0V078</accession>
<name>A0ACC0V078_9HYPO</name>
<protein>
    <submittedName>
        <fullName evidence="1">Uncharacterized protein</fullName>
    </submittedName>
</protein>
<proteinExistence type="predicted"/>
<gene>
    <name evidence="1" type="ORF">N3K66_006147</name>
</gene>
<dbReference type="EMBL" id="CM047944">
    <property type="protein sequence ID" value="KAI9899686.1"/>
    <property type="molecule type" value="Genomic_DNA"/>
</dbReference>
<dbReference type="Proteomes" id="UP001163324">
    <property type="component" value="Chromosome 5"/>
</dbReference>
<organism evidence="1 2">
    <name type="scientific">Trichothecium roseum</name>
    <dbReference type="NCBI Taxonomy" id="47278"/>
    <lineage>
        <taxon>Eukaryota</taxon>
        <taxon>Fungi</taxon>
        <taxon>Dikarya</taxon>
        <taxon>Ascomycota</taxon>
        <taxon>Pezizomycotina</taxon>
        <taxon>Sordariomycetes</taxon>
        <taxon>Hypocreomycetidae</taxon>
        <taxon>Hypocreales</taxon>
        <taxon>Hypocreales incertae sedis</taxon>
        <taxon>Trichothecium</taxon>
    </lineage>
</organism>
<evidence type="ECO:0000313" key="1">
    <source>
        <dbReference type="EMBL" id="KAI9899686.1"/>
    </source>
</evidence>
<sequence length="504" mass="54024">MLSLATAWSVLSLAAAAATSGPSESTQKACAELSAALPDRVTTKLAPDYISEMGTYWSTTLRAAKPACMVLPRSAEDVAAAVSILSGGAYPDVGFAVKSGGHTPNRRHSSVADGVLISTRDLAGTTYDAETGLAYVRPGGEWNDVIGALDEHGVAVVGGRLGNVGVGGYLLQGGISFLSAQYGLAADSIIGWEIVTADGTIKNVDAAEDPELAVALRGSGSQFGIVTQFTIKAYPITQVWGGTRIYAADKADEIYAALHDFVPGNQDDQKAAIILTDNTSTGGNEFLLLFYCYAGPEPPKTGPFAKFLEIGALLDTTSTRSYAELLKANGQGSDLQARVSFRTFTIPYLKDRPQTYQEISYHWRSLVTEHLNSLLRLTAQCSIDFQPFPAVIGQHAQDRGGNAMGLTAHDPDRILLEIQCSWPSEADDALFEDASRQLVAWLEGKLAEWAADAGEEYYLPYLMNDAAADQNVTGLYRDYAKFKALQKEMDPDGFFMNRGGGFTY</sequence>
<comment type="caution">
    <text evidence="1">The sequence shown here is derived from an EMBL/GenBank/DDBJ whole genome shotgun (WGS) entry which is preliminary data.</text>
</comment>